<dbReference type="AlphaFoldDB" id="A1WI88"/>
<dbReference type="Proteomes" id="UP000000374">
    <property type="component" value="Chromosome"/>
</dbReference>
<sequence length="179" mass="19854">MGERIKKIDTVFVHWSLKVSYDTTCVLYFAHRKKKTSLNFLPDIGQQCAAGCPAVMHQRADELWQKSANDCAPRLVWCAAQVSPSGTSVCSQCSDLFTRRPASSAGSETPGSQQFGGLNDGTHDRRFGLAVFRDMPQNLGCHFLRRPSSRSIAPVLRHRREYLDSKAPTQAGVLISRKA</sequence>
<evidence type="ECO:0000256" key="1">
    <source>
        <dbReference type="SAM" id="MobiDB-lite"/>
    </source>
</evidence>
<organism evidence="2 3">
    <name type="scientific">Verminephrobacter eiseniae (strain EF01-2)</name>
    <dbReference type="NCBI Taxonomy" id="391735"/>
    <lineage>
        <taxon>Bacteria</taxon>
        <taxon>Pseudomonadati</taxon>
        <taxon>Pseudomonadota</taxon>
        <taxon>Betaproteobacteria</taxon>
        <taxon>Burkholderiales</taxon>
        <taxon>Comamonadaceae</taxon>
        <taxon>Verminephrobacter</taxon>
    </lineage>
</organism>
<accession>A1WI88</accession>
<feature type="region of interest" description="Disordered" evidence="1">
    <location>
        <begin position="101"/>
        <end position="120"/>
    </location>
</feature>
<feature type="compositionally biased region" description="Polar residues" evidence="1">
    <location>
        <begin position="104"/>
        <end position="116"/>
    </location>
</feature>
<name>A1WI88_VEREI</name>
<evidence type="ECO:0000313" key="3">
    <source>
        <dbReference type="Proteomes" id="UP000000374"/>
    </source>
</evidence>
<protein>
    <submittedName>
        <fullName evidence="2">Uncharacterized protein</fullName>
    </submittedName>
</protein>
<keyword evidence="3" id="KW-1185">Reference proteome</keyword>
<gene>
    <name evidence="2" type="ordered locus">Veis_1586</name>
</gene>
<evidence type="ECO:0000313" key="2">
    <source>
        <dbReference type="EMBL" id="ABM57345.1"/>
    </source>
</evidence>
<reference evidence="3" key="1">
    <citation type="submission" date="2006-12" db="EMBL/GenBank/DDBJ databases">
        <title>Complete sequence of chromosome 1 of Verminephrobacter eiseniae EF01-2.</title>
        <authorList>
            <person name="Copeland A."/>
            <person name="Lucas S."/>
            <person name="Lapidus A."/>
            <person name="Barry K."/>
            <person name="Detter J.C."/>
            <person name="Glavina del Rio T."/>
            <person name="Dalin E."/>
            <person name="Tice H."/>
            <person name="Pitluck S."/>
            <person name="Chertkov O."/>
            <person name="Brettin T."/>
            <person name="Bruce D."/>
            <person name="Han C."/>
            <person name="Tapia R."/>
            <person name="Gilna P."/>
            <person name="Schmutz J."/>
            <person name="Larimer F."/>
            <person name="Land M."/>
            <person name="Hauser L."/>
            <person name="Kyrpides N."/>
            <person name="Kim E."/>
            <person name="Stahl D."/>
            <person name="Richardson P."/>
        </authorList>
    </citation>
    <scope>NUCLEOTIDE SEQUENCE [LARGE SCALE GENOMIC DNA]</scope>
    <source>
        <strain evidence="3">EF01-2</strain>
    </source>
</reference>
<dbReference type="KEGG" id="vei:Veis_1586"/>
<dbReference type="EMBL" id="CP000542">
    <property type="protein sequence ID" value="ABM57345.1"/>
    <property type="molecule type" value="Genomic_DNA"/>
</dbReference>
<dbReference type="HOGENOM" id="CLU_1502870_0_0_4"/>
<proteinExistence type="predicted"/>